<name>A0A914YLF3_9BILA</name>
<feature type="compositionally biased region" description="Low complexity" evidence="1">
    <location>
        <begin position="64"/>
        <end position="78"/>
    </location>
</feature>
<reference evidence="4" key="1">
    <citation type="submission" date="2022-11" db="UniProtKB">
        <authorList>
            <consortium name="WormBaseParasite"/>
        </authorList>
    </citation>
    <scope>IDENTIFICATION</scope>
</reference>
<protein>
    <submittedName>
        <fullName evidence="4">Uncharacterized protein</fullName>
    </submittedName>
</protein>
<sequence length="139" mass="14472">MKKLLAVVLLLFSITDARFPGAGIGGGCLITLRTLTGGLKRAASNTPKLVKYRPLAGSQSSLTSAGRGSVSSGSSAASIGSVPGIGYRASLKIAAEATLFELLIHAAIDENALLRKAYRELKSWIVGTTEENNNNNGIR</sequence>
<dbReference type="WBParaSite" id="PSU_v2.g1973.t1">
    <property type="protein sequence ID" value="PSU_v2.g1973.t1"/>
    <property type="gene ID" value="PSU_v2.g1973"/>
</dbReference>
<dbReference type="AlphaFoldDB" id="A0A914YLF3"/>
<organism evidence="3 4">
    <name type="scientific">Panagrolaimus superbus</name>
    <dbReference type="NCBI Taxonomy" id="310955"/>
    <lineage>
        <taxon>Eukaryota</taxon>
        <taxon>Metazoa</taxon>
        <taxon>Ecdysozoa</taxon>
        <taxon>Nematoda</taxon>
        <taxon>Chromadorea</taxon>
        <taxon>Rhabditida</taxon>
        <taxon>Tylenchina</taxon>
        <taxon>Panagrolaimomorpha</taxon>
        <taxon>Panagrolaimoidea</taxon>
        <taxon>Panagrolaimidae</taxon>
        <taxon>Panagrolaimus</taxon>
    </lineage>
</organism>
<keyword evidence="3" id="KW-1185">Reference proteome</keyword>
<accession>A0A914YLF3</accession>
<dbReference type="Proteomes" id="UP000887577">
    <property type="component" value="Unplaced"/>
</dbReference>
<evidence type="ECO:0000256" key="2">
    <source>
        <dbReference type="SAM" id="SignalP"/>
    </source>
</evidence>
<feature type="region of interest" description="Disordered" evidence="1">
    <location>
        <begin position="59"/>
        <end position="78"/>
    </location>
</feature>
<proteinExistence type="predicted"/>
<feature type="signal peptide" evidence="2">
    <location>
        <begin position="1"/>
        <end position="17"/>
    </location>
</feature>
<evidence type="ECO:0000313" key="3">
    <source>
        <dbReference type="Proteomes" id="UP000887577"/>
    </source>
</evidence>
<evidence type="ECO:0000256" key="1">
    <source>
        <dbReference type="SAM" id="MobiDB-lite"/>
    </source>
</evidence>
<keyword evidence="2" id="KW-0732">Signal</keyword>
<evidence type="ECO:0000313" key="4">
    <source>
        <dbReference type="WBParaSite" id="PSU_v2.g1973.t1"/>
    </source>
</evidence>
<feature type="chain" id="PRO_5037642013" evidence="2">
    <location>
        <begin position="18"/>
        <end position="139"/>
    </location>
</feature>